<evidence type="ECO:0000313" key="1">
    <source>
        <dbReference type="EMBL" id="PWN48851.1"/>
    </source>
</evidence>
<reference evidence="1 2" key="1">
    <citation type="journal article" date="2018" name="Mol. Biol. Evol.">
        <title>Broad Genomic Sampling Reveals a Smut Pathogenic Ancestry of the Fungal Clade Ustilaginomycotina.</title>
        <authorList>
            <person name="Kijpornyongpan T."/>
            <person name="Mondo S.J."/>
            <person name="Barry K."/>
            <person name="Sandor L."/>
            <person name="Lee J."/>
            <person name="Lipzen A."/>
            <person name="Pangilinan J."/>
            <person name="LaButti K."/>
            <person name="Hainaut M."/>
            <person name="Henrissat B."/>
            <person name="Grigoriev I.V."/>
            <person name="Spatafora J.W."/>
            <person name="Aime M.C."/>
        </authorList>
    </citation>
    <scope>NUCLEOTIDE SEQUENCE [LARGE SCALE GENOMIC DNA]</scope>
    <source>
        <strain evidence="1 2">SA 807</strain>
    </source>
</reference>
<dbReference type="Proteomes" id="UP000245626">
    <property type="component" value="Unassembled WGS sequence"/>
</dbReference>
<gene>
    <name evidence="1" type="ORF">IE53DRAFT_175119</name>
</gene>
<proteinExistence type="predicted"/>
<protein>
    <submittedName>
        <fullName evidence="1">Uncharacterized protein</fullName>
    </submittedName>
</protein>
<organism evidence="1 2">
    <name type="scientific">Violaceomyces palustris</name>
    <dbReference type="NCBI Taxonomy" id="1673888"/>
    <lineage>
        <taxon>Eukaryota</taxon>
        <taxon>Fungi</taxon>
        <taxon>Dikarya</taxon>
        <taxon>Basidiomycota</taxon>
        <taxon>Ustilaginomycotina</taxon>
        <taxon>Ustilaginomycetes</taxon>
        <taxon>Violaceomycetales</taxon>
        <taxon>Violaceomycetaceae</taxon>
        <taxon>Violaceomyces</taxon>
    </lineage>
</organism>
<evidence type="ECO:0000313" key="2">
    <source>
        <dbReference type="Proteomes" id="UP000245626"/>
    </source>
</evidence>
<name>A0ACD0NSR6_9BASI</name>
<keyword evidence="2" id="KW-1185">Reference proteome</keyword>
<accession>A0ACD0NSR6</accession>
<dbReference type="EMBL" id="KZ820133">
    <property type="protein sequence ID" value="PWN48851.1"/>
    <property type="molecule type" value="Genomic_DNA"/>
</dbReference>
<sequence>MDPLFLSRSTFVGFDFFLLSFFIGFGSIQPPPPAHPPISARYHRCVPMEEGVFPHSPSPPLLDADQGVFLCFPPTCHQASIRSVISHDEGQASHRTQPASSHEREEEGREGVKQRLRIEATELDAPIFGFTTSAMIAPLP</sequence>